<dbReference type="EMBL" id="LAVV01008491">
    <property type="protein sequence ID" value="KNZ52651.1"/>
    <property type="molecule type" value="Genomic_DNA"/>
</dbReference>
<reference evidence="1 2" key="1">
    <citation type="submission" date="2015-08" db="EMBL/GenBank/DDBJ databases">
        <title>Next Generation Sequencing and Analysis of the Genome of Puccinia sorghi L Schw, the Causal Agent of Maize Common Rust.</title>
        <authorList>
            <person name="Rochi L."/>
            <person name="Burguener G."/>
            <person name="Darino M."/>
            <person name="Turjanski A."/>
            <person name="Kreff E."/>
            <person name="Dieguez M.J."/>
            <person name="Sacco F."/>
        </authorList>
    </citation>
    <scope>NUCLEOTIDE SEQUENCE [LARGE SCALE GENOMIC DNA]</scope>
    <source>
        <strain evidence="1 2">RO10H11247</strain>
    </source>
</reference>
<protein>
    <submittedName>
        <fullName evidence="1">Putative signal peptide protein</fullName>
    </submittedName>
</protein>
<evidence type="ECO:0000313" key="1">
    <source>
        <dbReference type="EMBL" id="KNZ52651.1"/>
    </source>
</evidence>
<keyword evidence="2" id="KW-1185">Reference proteome</keyword>
<proteinExistence type="predicted"/>
<evidence type="ECO:0000313" key="2">
    <source>
        <dbReference type="Proteomes" id="UP000037035"/>
    </source>
</evidence>
<dbReference type="AlphaFoldDB" id="A0A0L6UVR8"/>
<dbReference type="Proteomes" id="UP000037035">
    <property type="component" value="Unassembled WGS sequence"/>
</dbReference>
<name>A0A0L6UVR8_9BASI</name>
<sequence>MTILILVLAINQRSFNPRSYQQVIKEIDVKALAHKCHGNSPGVSWCLVAGFLCLHKLPQMGTLRFHNVIVQKSKRKSETILIDVQKLFKWTKRFRLVIAHGNFFFIERIKPHKSKYDLKTIFLNISSVDLQFMILDICWRHSGMYTTTT</sequence>
<dbReference type="VEuPathDB" id="FungiDB:VP01_3490g2"/>
<accession>A0A0L6UVR8</accession>
<organism evidence="1 2">
    <name type="scientific">Puccinia sorghi</name>
    <dbReference type="NCBI Taxonomy" id="27349"/>
    <lineage>
        <taxon>Eukaryota</taxon>
        <taxon>Fungi</taxon>
        <taxon>Dikarya</taxon>
        <taxon>Basidiomycota</taxon>
        <taxon>Pucciniomycotina</taxon>
        <taxon>Pucciniomycetes</taxon>
        <taxon>Pucciniales</taxon>
        <taxon>Pucciniaceae</taxon>
        <taxon>Puccinia</taxon>
    </lineage>
</organism>
<gene>
    <name evidence="1" type="ORF">VP01_3490g2</name>
</gene>
<comment type="caution">
    <text evidence="1">The sequence shown here is derived from an EMBL/GenBank/DDBJ whole genome shotgun (WGS) entry which is preliminary data.</text>
</comment>